<evidence type="ECO:0000313" key="2">
    <source>
        <dbReference type="Proteomes" id="UP000789366"/>
    </source>
</evidence>
<name>A0ACA9JXE7_9GLOM</name>
<gene>
    <name evidence="1" type="ORF">SPELUC_LOCUS164</name>
</gene>
<comment type="caution">
    <text evidence="1">The sequence shown here is derived from an EMBL/GenBank/DDBJ whole genome shotgun (WGS) entry which is preliminary data.</text>
</comment>
<evidence type="ECO:0000313" key="1">
    <source>
        <dbReference type="EMBL" id="CAG8440840.1"/>
    </source>
</evidence>
<reference evidence="1" key="1">
    <citation type="submission" date="2021-06" db="EMBL/GenBank/DDBJ databases">
        <authorList>
            <person name="Kallberg Y."/>
            <person name="Tangrot J."/>
            <person name="Rosling A."/>
        </authorList>
    </citation>
    <scope>NUCLEOTIDE SEQUENCE</scope>
    <source>
        <strain evidence="1">28 12/20/2015</strain>
    </source>
</reference>
<keyword evidence="2" id="KW-1185">Reference proteome</keyword>
<protein>
    <submittedName>
        <fullName evidence="1">9633_t:CDS:1</fullName>
    </submittedName>
</protein>
<organism evidence="1 2">
    <name type="scientific">Cetraspora pellucida</name>
    <dbReference type="NCBI Taxonomy" id="1433469"/>
    <lineage>
        <taxon>Eukaryota</taxon>
        <taxon>Fungi</taxon>
        <taxon>Fungi incertae sedis</taxon>
        <taxon>Mucoromycota</taxon>
        <taxon>Glomeromycotina</taxon>
        <taxon>Glomeromycetes</taxon>
        <taxon>Diversisporales</taxon>
        <taxon>Gigasporaceae</taxon>
        <taxon>Cetraspora</taxon>
    </lineage>
</organism>
<sequence length="71" mass="8403">MNKILNLEHFEIDEFENSNIQDINTDQREKNSPKLNADNFINLIECKDLEIQGFFNILYNAINPKDKVFKT</sequence>
<dbReference type="EMBL" id="CAJVPW010000044">
    <property type="protein sequence ID" value="CAG8440840.1"/>
    <property type="molecule type" value="Genomic_DNA"/>
</dbReference>
<proteinExistence type="predicted"/>
<dbReference type="Proteomes" id="UP000789366">
    <property type="component" value="Unassembled WGS sequence"/>
</dbReference>
<accession>A0ACA9JXE7</accession>